<dbReference type="CDD" id="cd01670">
    <property type="entry name" value="Death"/>
    <property type="match status" value="1"/>
</dbReference>
<proteinExistence type="predicted"/>
<reference evidence="4" key="2">
    <citation type="submission" date="2025-08" db="UniProtKB">
        <authorList>
            <consortium name="RefSeq"/>
        </authorList>
    </citation>
    <scope>IDENTIFICATION</scope>
</reference>
<dbReference type="InterPro" id="IPR013568">
    <property type="entry name" value="SEFIR_dom"/>
</dbReference>
<name>A0ABM4BBU5_HYDVU</name>
<dbReference type="GeneID" id="100205192"/>
<dbReference type="InterPro" id="IPR000488">
    <property type="entry name" value="Death_dom"/>
</dbReference>
<evidence type="ECO:0000259" key="1">
    <source>
        <dbReference type="PROSITE" id="PS50017"/>
    </source>
</evidence>
<sequence>MGFNSASSLLKVDNYYLKKLNVLLSPPNALGKNVAELAGRLGFTISEIDYITEKSYPFIYMLESWVRKNQNATLQVLRNEIYGMGRLDAVEVLDDAVKAIHENNIERDVGLAANQESLKRFASNTTLLSLESSQSVFSENLISNSTHDDSIRKALNKSKFDDLAPVIYVVYYPDNESHTSNVFKFVQILQEKYKINASTADDVDINKASYIDQKFNQANYVLLVCSPGLKFCFKSDENPNSILQLVANSEKSKEISFVSKLILNDIFARKNLSKYIPILLPNLCNVDSIPLVLQGATKYKFPEERNKLINRILKRENFVLPVMPKKNVSVVNTKTLFGGGLLKLSIST</sequence>
<dbReference type="Gene3D" id="3.40.50.11530">
    <property type="match status" value="1"/>
</dbReference>
<protein>
    <submittedName>
        <fullName evidence="4">Uncharacterized protein LOC100205192 isoform X2</fullName>
    </submittedName>
</protein>
<dbReference type="Proteomes" id="UP001652625">
    <property type="component" value="Chromosome 02"/>
</dbReference>
<dbReference type="Gene3D" id="1.10.533.10">
    <property type="entry name" value="Death Domain, Fas"/>
    <property type="match status" value="1"/>
</dbReference>
<dbReference type="SMART" id="SM00005">
    <property type="entry name" value="DEATH"/>
    <property type="match status" value="1"/>
</dbReference>
<accession>A0ABM4BBU5</accession>
<feature type="domain" description="Death" evidence="1">
    <location>
        <begin position="19"/>
        <end position="97"/>
    </location>
</feature>
<organism evidence="3 4">
    <name type="scientific">Hydra vulgaris</name>
    <name type="common">Hydra</name>
    <name type="synonym">Hydra attenuata</name>
    <dbReference type="NCBI Taxonomy" id="6087"/>
    <lineage>
        <taxon>Eukaryota</taxon>
        <taxon>Metazoa</taxon>
        <taxon>Cnidaria</taxon>
        <taxon>Hydrozoa</taxon>
        <taxon>Hydroidolina</taxon>
        <taxon>Anthoathecata</taxon>
        <taxon>Aplanulata</taxon>
        <taxon>Hydridae</taxon>
        <taxon>Hydra</taxon>
    </lineage>
</organism>
<dbReference type="PROSITE" id="PS51534">
    <property type="entry name" value="SEFIR"/>
    <property type="match status" value="1"/>
</dbReference>
<dbReference type="RefSeq" id="XP_065646402.1">
    <property type="nucleotide sequence ID" value="XM_065790330.1"/>
</dbReference>
<evidence type="ECO:0000313" key="4">
    <source>
        <dbReference type="RefSeq" id="XP_065646402.1"/>
    </source>
</evidence>
<dbReference type="PROSITE" id="PS50017">
    <property type="entry name" value="DEATH_DOMAIN"/>
    <property type="match status" value="1"/>
</dbReference>
<dbReference type="SUPFAM" id="SSF47986">
    <property type="entry name" value="DEATH domain"/>
    <property type="match status" value="1"/>
</dbReference>
<feature type="domain" description="SEFIR" evidence="2">
    <location>
        <begin position="164"/>
        <end position="310"/>
    </location>
</feature>
<dbReference type="InterPro" id="IPR011029">
    <property type="entry name" value="DEATH-like_dom_sf"/>
</dbReference>
<dbReference type="Pfam" id="PF00531">
    <property type="entry name" value="Death"/>
    <property type="match status" value="1"/>
</dbReference>
<gene>
    <name evidence="4" type="primary">LOC100205192</name>
</gene>
<reference evidence="3" key="1">
    <citation type="submission" date="2025-05" db="UniProtKB">
        <authorList>
            <consortium name="RefSeq"/>
        </authorList>
    </citation>
    <scope>NUCLEOTIDE SEQUENCE [LARGE SCALE GENOMIC DNA]</scope>
</reference>
<keyword evidence="3" id="KW-1185">Reference proteome</keyword>
<evidence type="ECO:0000313" key="3">
    <source>
        <dbReference type="Proteomes" id="UP001652625"/>
    </source>
</evidence>
<dbReference type="Pfam" id="PF08357">
    <property type="entry name" value="SEFIR"/>
    <property type="match status" value="1"/>
</dbReference>
<evidence type="ECO:0000259" key="2">
    <source>
        <dbReference type="PROSITE" id="PS51534"/>
    </source>
</evidence>